<evidence type="ECO:0008006" key="4">
    <source>
        <dbReference type="Google" id="ProtNLM"/>
    </source>
</evidence>
<dbReference type="EMBL" id="LR861807">
    <property type="protein sequence ID" value="CAD1786245.1"/>
    <property type="molecule type" value="Genomic_DNA"/>
</dbReference>
<sequence>MPMSDDHARRQLQRLTVLVRVRDLQTRKASLVLQSTLLESRKAQTHLEACQQRVHAVACWKQRAENGLLQLQTYQAALDVEAVVHAEQVHALLDADACDARVGTARTVHCAALAEERSVDERHRRFAEQTLRSQERAEADTCAELWLARRASGGN</sequence>
<evidence type="ECO:0000313" key="2">
    <source>
        <dbReference type="EMBL" id="CAD1786245.1"/>
    </source>
</evidence>
<dbReference type="OrthoDB" id="6006876at2"/>
<dbReference type="AlphaFoldDB" id="A0A7U7HJ18"/>
<name>A0A7U7HJ18_XANCJ</name>
<reference evidence="1 3" key="1">
    <citation type="submission" date="2020-07" db="EMBL/GenBank/DDBJ databases">
        <authorList>
            <person name="Teixeira M."/>
        </authorList>
    </citation>
    <scope>NUCLEOTIDE SEQUENCE</scope>
    <source>
        <strain evidence="2">3</strain>
        <strain evidence="1">Xanthomonas arboricola pv. juglandis CPBF 427</strain>
    </source>
</reference>
<organism evidence="1">
    <name type="scientific">Xanthomonas campestris pv. juglandis</name>
    <name type="common">Xanthomonas arboricola pv. juglandis</name>
    <dbReference type="NCBI Taxonomy" id="195709"/>
    <lineage>
        <taxon>Bacteria</taxon>
        <taxon>Pseudomonadati</taxon>
        <taxon>Pseudomonadota</taxon>
        <taxon>Gammaproteobacteria</taxon>
        <taxon>Lysobacterales</taxon>
        <taxon>Lysobacteraceae</taxon>
        <taxon>Xanthomonas</taxon>
    </lineage>
</organism>
<protein>
    <recommendedName>
        <fullName evidence="4">Flagellar FliJ protein</fullName>
    </recommendedName>
</protein>
<dbReference type="EMBL" id="LR824643">
    <property type="protein sequence ID" value="CAD0310035.1"/>
    <property type="molecule type" value="Genomic_DNA"/>
</dbReference>
<evidence type="ECO:0000313" key="1">
    <source>
        <dbReference type="EMBL" id="CAD0310035.1"/>
    </source>
</evidence>
<proteinExistence type="predicted"/>
<evidence type="ECO:0000313" key="3">
    <source>
        <dbReference type="Proteomes" id="UP000514411"/>
    </source>
</evidence>
<gene>
    <name evidence="2" type="ORF">XSP_000180</name>
    <name evidence="1" type="ORF">XSP_000181</name>
</gene>
<dbReference type="Proteomes" id="UP000514411">
    <property type="component" value="Chromosome"/>
</dbReference>
<accession>A0A7U7HJ18</accession>